<dbReference type="Proteomes" id="UP000219563">
    <property type="component" value="Unassembled WGS sequence"/>
</dbReference>
<evidence type="ECO:0008006" key="4">
    <source>
        <dbReference type="Google" id="ProtNLM"/>
    </source>
</evidence>
<sequence>MIRISKYKILAFTFFAMTAFLVVSLAFAIPDPFTEKHIMSGLISDWIDDMFKGQTVGDIKNLLYIDFDTIKNGSVTIAANVGKTGNASGGMTINMAVIPKLYKIFQNLGIMVMIMYFGAGLLEELSFNQMYIEKMIKKFVFLVVGVVLISQAMELVYGIANIGSAIVLKAYNVATSTGYNTPALDDVKAEIWSDIYTVNPDASAIKRLLQNMADLGVQVGYVTQMFIPWVINKLCWVLLQVVCWSRFIELTLMAVVSPIALSDIAKGDANTSNTARAIKNVIALSMSGSIILLAVIIGSSIQASIFAEAVTANNFGSLCWEQVIVGIVQVGVCFRANDITKTALGIA</sequence>
<feature type="transmembrane region" description="Helical" evidence="1">
    <location>
        <begin position="104"/>
        <end position="127"/>
    </location>
</feature>
<gene>
    <name evidence="2" type="ORF">SAMN02910411_0358</name>
</gene>
<evidence type="ECO:0000313" key="3">
    <source>
        <dbReference type="Proteomes" id="UP000219563"/>
    </source>
</evidence>
<dbReference type="RefSeq" id="WP_097077144.1">
    <property type="nucleotide sequence ID" value="NZ_OBMR01000014.1"/>
</dbReference>
<keyword evidence="1" id="KW-0472">Membrane</keyword>
<accession>A0A285T539</accession>
<keyword evidence="1" id="KW-1133">Transmembrane helix</keyword>
<feature type="transmembrane region" description="Helical" evidence="1">
    <location>
        <begin position="139"/>
        <end position="160"/>
    </location>
</feature>
<proteinExistence type="predicted"/>
<evidence type="ECO:0000313" key="2">
    <source>
        <dbReference type="EMBL" id="SOC16290.1"/>
    </source>
</evidence>
<organism evidence="2 3">
    <name type="scientific">Pseudobutyrivibrio ruminis DSM 9787</name>
    <dbReference type="NCBI Taxonomy" id="1123011"/>
    <lineage>
        <taxon>Bacteria</taxon>
        <taxon>Bacillati</taxon>
        <taxon>Bacillota</taxon>
        <taxon>Clostridia</taxon>
        <taxon>Lachnospirales</taxon>
        <taxon>Lachnospiraceae</taxon>
        <taxon>Pseudobutyrivibrio</taxon>
    </lineage>
</organism>
<protein>
    <recommendedName>
        <fullName evidence="4">TrbL/VirB6 plasmid conjugal transfer protein</fullName>
    </recommendedName>
</protein>
<dbReference type="AlphaFoldDB" id="A0A285T539"/>
<reference evidence="2 3" key="1">
    <citation type="submission" date="2017-08" db="EMBL/GenBank/DDBJ databases">
        <authorList>
            <person name="de Groot N.N."/>
        </authorList>
    </citation>
    <scope>NUCLEOTIDE SEQUENCE [LARGE SCALE GENOMIC DNA]</scope>
    <source>
        <strain evidence="2 3">DSM 9787</strain>
    </source>
</reference>
<dbReference type="EMBL" id="OBMR01000014">
    <property type="protein sequence ID" value="SOC16290.1"/>
    <property type="molecule type" value="Genomic_DNA"/>
</dbReference>
<keyword evidence="1" id="KW-0812">Transmembrane</keyword>
<name>A0A285T539_9FIRM</name>
<evidence type="ECO:0000256" key="1">
    <source>
        <dbReference type="SAM" id="Phobius"/>
    </source>
</evidence>
<feature type="transmembrane region" description="Helical" evidence="1">
    <location>
        <begin position="281"/>
        <end position="301"/>
    </location>
</feature>